<name>A0A6J5N3Z7_9CAUD</name>
<reference evidence="1" key="1">
    <citation type="submission" date="2020-04" db="EMBL/GenBank/DDBJ databases">
        <authorList>
            <person name="Chiriac C."/>
            <person name="Salcher M."/>
            <person name="Ghai R."/>
            <person name="Kavagutti S V."/>
        </authorList>
    </citation>
    <scope>NUCLEOTIDE SEQUENCE</scope>
</reference>
<dbReference type="EMBL" id="LR796606">
    <property type="protein sequence ID" value="CAB4153478.1"/>
    <property type="molecule type" value="Genomic_DNA"/>
</dbReference>
<gene>
    <name evidence="1" type="ORF">UFOVP627_17</name>
</gene>
<sequence length="164" mass="18448">MKIYQKLLDAKKQIGKVSKNAKNPHFKNNYADINALIEAVEPILLENGLILLQPIIDNKVVTQIIDVESGEKVESILTLDTNLNSQQQGSQITYFRRYTLQSVLSLQAEDDDANTASKPQAKSKIDNARFEKALETIKQGTYTVEKLKASFELTELQEKALLLL</sequence>
<dbReference type="InterPro" id="IPR007499">
    <property type="entry name" value="ERF_bacteria_virus"/>
</dbReference>
<dbReference type="Pfam" id="PF04404">
    <property type="entry name" value="ERF"/>
    <property type="match status" value="1"/>
</dbReference>
<protein>
    <submittedName>
        <fullName evidence="1">Essential recombination function protein</fullName>
    </submittedName>
</protein>
<accession>A0A6J5N3Z7</accession>
<organism evidence="1">
    <name type="scientific">uncultured Caudovirales phage</name>
    <dbReference type="NCBI Taxonomy" id="2100421"/>
    <lineage>
        <taxon>Viruses</taxon>
        <taxon>Duplodnaviria</taxon>
        <taxon>Heunggongvirae</taxon>
        <taxon>Uroviricota</taxon>
        <taxon>Caudoviricetes</taxon>
        <taxon>Peduoviridae</taxon>
        <taxon>Maltschvirus</taxon>
        <taxon>Maltschvirus maltsch</taxon>
    </lineage>
</organism>
<evidence type="ECO:0000313" key="1">
    <source>
        <dbReference type="EMBL" id="CAB4153478.1"/>
    </source>
</evidence>
<proteinExistence type="predicted"/>